<dbReference type="PANTHER" id="PTHR12175">
    <property type="entry name" value="AD039 HT014 THIOREDOXIN FAMILY TRP26"/>
    <property type="match status" value="1"/>
</dbReference>
<dbReference type="Pfam" id="PF06201">
    <property type="entry name" value="PITH"/>
    <property type="match status" value="1"/>
</dbReference>
<evidence type="ECO:0000313" key="4">
    <source>
        <dbReference type="EMBL" id="VEU20478.1"/>
    </source>
</evidence>
<sequence length="258" mass="28774">MPNFSCETEAYTQGTELNSDNHDHGHGHQNHGHGGHGGHNHSHGAPPIPTNESQSLNSKILTPNLSALNLANPQSDLPSLFKDRSHKYSIQPCFKSDADNQLILKIPFEGSTKLYSVILRTSNQDDHCPRTVKFYNGTRDLDFDSITSAQVTFEAEHPRVGLDDTSELQEEEIVDDSSFVEHYLPRNLFGGVSTLTIFFENNWSGDDDEPLHLYSVELRGEFHGLMKKTPVVTIYESAANPADHAKISATQFNFQDVE</sequence>
<feature type="compositionally biased region" description="Basic residues" evidence="2">
    <location>
        <begin position="27"/>
        <end position="42"/>
    </location>
</feature>
<keyword evidence="5" id="KW-1185">Reference proteome</keyword>
<protein>
    <submittedName>
        <fullName evidence="4">DEKNAAC101326</fullName>
    </submittedName>
</protein>
<comment type="similarity">
    <text evidence="1">Belongs to the PITHD1 family.</text>
</comment>
<dbReference type="InterPro" id="IPR037047">
    <property type="entry name" value="PITH_dom_sf"/>
</dbReference>
<evidence type="ECO:0000256" key="1">
    <source>
        <dbReference type="ARBA" id="ARBA00025788"/>
    </source>
</evidence>
<dbReference type="SUPFAM" id="SSF49785">
    <property type="entry name" value="Galactose-binding domain-like"/>
    <property type="match status" value="1"/>
</dbReference>
<accession>A0A448YHY3</accession>
<dbReference type="EMBL" id="CAACVR010000004">
    <property type="protein sequence ID" value="VEU20478.1"/>
    <property type="molecule type" value="Genomic_DNA"/>
</dbReference>
<dbReference type="GO" id="GO:0005634">
    <property type="term" value="C:nucleus"/>
    <property type="evidence" value="ECO:0007669"/>
    <property type="project" value="TreeGrafter"/>
</dbReference>
<proteinExistence type="inferred from homology"/>
<name>A0A448YHY3_BRENA</name>
<dbReference type="OrthoDB" id="2635at2759"/>
<dbReference type="Gene3D" id="2.60.120.470">
    <property type="entry name" value="PITH domain"/>
    <property type="match status" value="1"/>
</dbReference>
<dbReference type="InParanoid" id="A0A448YHY3"/>
<gene>
    <name evidence="4" type="ORF">BRENAR_LOCUS1213</name>
</gene>
<dbReference type="PANTHER" id="PTHR12175:SF1">
    <property type="entry name" value="PITH DOMAIN-CONTAINING PROTEIN 1"/>
    <property type="match status" value="1"/>
</dbReference>
<dbReference type="InterPro" id="IPR010400">
    <property type="entry name" value="PITH_dom"/>
</dbReference>
<evidence type="ECO:0000313" key="5">
    <source>
        <dbReference type="Proteomes" id="UP000290900"/>
    </source>
</evidence>
<dbReference type="InterPro" id="IPR008979">
    <property type="entry name" value="Galactose-bd-like_sf"/>
</dbReference>
<dbReference type="InterPro" id="IPR045099">
    <property type="entry name" value="PITH1-like"/>
</dbReference>
<dbReference type="Proteomes" id="UP000290900">
    <property type="component" value="Unassembled WGS sequence"/>
</dbReference>
<dbReference type="AlphaFoldDB" id="A0A448YHY3"/>
<dbReference type="GO" id="GO:0005737">
    <property type="term" value="C:cytoplasm"/>
    <property type="evidence" value="ECO:0007669"/>
    <property type="project" value="UniProtKB-ARBA"/>
</dbReference>
<feature type="domain" description="PITH" evidence="3">
    <location>
        <begin position="45"/>
        <end position="238"/>
    </location>
</feature>
<evidence type="ECO:0000256" key="2">
    <source>
        <dbReference type="SAM" id="MobiDB-lite"/>
    </source>
</evidence>
<reference evidence="4 5" key="1">
    <citation type="submission" date="2018-12" db="EMBL/GenBank/DDBJ databases">
        <authorList>
            <person name="Tiukova I."/>
            <person name="Dainat J."/>
        </authorList>
    </citation>
    <scope>NUCLEOTIDE SEQUENCE [LARGE SCALE GENOMIC DNA]</scope>
</reference>
<dbReference type="PROSITE" id="PS51532">
    <property type="entry name" value="PITH"/>
    <property type="match status" value="1"/>
</dbReference>
<evidence type="ECO:0000259" key="3">
    <source>
        <dbReference type="PROSITE" id="PS51532"/>
    </source>
</evidence>
<organism evidence="4 5">
    <name type="scientific">Brettanomyces naardenensis</name>
    <name type="common">Yeast</name>
    <dbReference type="NCBI Taxonomy" id="13370"/>
    <lineage>
        <taxon>Eukaryota</taxon>
        <taxon>Fungi</taxon>
        <taxon>Dikarya</taxon>
        <taxon>Ascomycota</taxon>
        <taxon>Saccharomycotina</taxon>
        <taxon>Pichiomycetes</taxon>
        <taxon>Pichiales</taxon>
        <taxon>Pichiaceae</taxon>
        <taxon>Brettanomyces</taxon>
    </lineage>
</organism>
<feature type="region of interest" description="Disordered" evidence="2">
    <location>
        <begin position="15"/>
        <end position="55"/>
    </location>
</feature>